<sequence length="524" mass="54029">MAPSPSLQKLSLVCLASATVPAANALTVAIGAAYQVGLLRRAETCGGDSSLSQCGSKFPDSFCCPAKTHCLGFQDDEGSRGTSTTVICCPEGQDCNLIRPITCDISQQNASLHPSNAVHTTNLTATLTECGSKCCPFGYECNDNQLCAIADTSSSSSGQTSSASASATATATLSVSSPSGTTSRISSAAASATASATASASAAPAPSSSGKEEKHSKTGAIAGGVVGGVAALVLLVLFAIWCAKRRGTPKKPRYSGDFGPVSRTVSDPIYHPQMSSRTEFLRRDAGSSGNASIDQTLLGSPFSPKSKSPLNRNNTVTSNTSHAYGYTRPNPSPKKSYGSLLRGPGGGMAASNPGRAAQARHYAPSDMQTTTASNPLTIGLATDDGSSVYTPTPLPRSMRISTKGKEPAYSNTTVGRKPLNPTRILNPTDEQPRHNPSYFSDHPKAGSTETIDVLMPGNGHPAPPPRFVGRSGSGGDGRTMTSDTTFSGLMANAGFGRNSQENVRSASREDERAWGKGQPGSSFL</sequence>
<feature type="compositionally biased region" description="Polar residues" evidence="5">
    <location>
        <begin position="287"/>
        <end position="322"/>
    </location>
</feature>
<evidence type="ECO:0000256" key="5">
    <source>
        <dbReference type="SAM" id="MobiDB-lite"/>
    </source>
</evidence>
<dbReference type="PANTHER" id="PTHR15549">
    <property type="entry name" value="PAIRED IMMUNOGLOBULIN-LIKE TYPE 2 RECEPTOR"/>
    <property type="match status" value="1"/>
</dbReference>
<evidence type="ECO:0000256" key="4">
    <source>
        <dbReference type="ARBA" id="ARBA00023136"/>
    </source>
</evidence>
<dbReference type="Proteomes" id="UP001363622">
    <property type="component" value="Unassembled WGS sequence"/>
</dbReference>
<protein>
    <recommendedName>
        <fullName evidence="10">Mid2 domain-containing protein</fullName>
    </recommendedName>
</protein>
<keyword evidence="7" id="KW-0732">Signal</keyword>
<accession>A0ABR1KEN1</accession>
<feature type="signal peptide" evidence="7">
    <location>
        <begin position="1"/>
        <end position="25"/>
    </location>
</feature>
<evidence type="ECO:0000256" key="3">
    <source>
        <dbReference type="ARBA" id="ARBA00022989"/>
    </source>
</evidence>
<evidence type="ECO:0008006" key="10">
    <source>
        <dbReference type="Google" id="ProtNLM"/>
    </source>
</evidence>
<evidence type="ECO:0000256" key="2">
    <source>
        <dbReference type="ARBA" id="ARBA00022692"/>
    </source>
</evidence>
<reference evidence="8 9" key="1">
    <citation type="submission" date="2024-04" db="EMBL/GenBank/DDBJ databases">
        <title>Phyllosticta paracitricarpa is synonymous to the EU quarantine fungus P. citricarpa based on phylogenomic analyses.</title>
        <authorList>
            <consortium name="Lawrence Berkeley National Laboratory"/>
            <person name="Van Ingen-Buijs V.A."/>
            <person name="Van Westerhoven A.C."/>
            <person name="Haridas S."/>
            <person name="Skiadas P."/>
            <person name="Martin F."/>
            <person name="Groenewald J.Z."/>
            <person name="Crous P.W."/>
            <person name="Seidl M.F."/>
        </authorList>
    </citation>
    <scope>NUCLEOTIDE SEQUENCE [LARGE SCALE GENOMIC DNA]</scope>
    <source>
        <strain evidence="8 9">CBS 123371</strain>
    </source>
</reference>
<evidence type="ECO:0000256" key="1">
    <source>
        <dbReference type="ARBA" id="ARBA00004167"/>
    </source>
</evidence>
<keyword evidence="3 6" id="KW-1133">Transmembrane helix</keyword>
<proteinExistence type="predicted"/>
<feature type="region of interest" description="Disordered" evidence="5">
    <location>
        <begin position="383"/>
        <end position="524"/>
    </location>
</feature>
<keyword evidence="4 6" id="KW-0472">Membrane</keyword>
<dbReference type="EMBL" id="JBBPHU010000011">
    <property type="protein sequence ID" value="KAK7512188.1"/>
    <property type="molecule type" value="Genomic_DNA"/>
</dbReference>
<keyword evidence="2 6" id="KW-0812">Transmembrane</keyword>
<name>A0ABR1KEN1_9PEZI</name>
<organism evidence="8 9">
    <name type="scientific">Phyllosticta citriasiana</name>
    <dbReference type="NCBI Taxonomy" id="595635"/>
    <lineage>
        <taxon>Eukaryota</taxon>
        <taxon>Fungi</taxon>
        <taxon>Dikarya</taxon>
        <taxon>Ascomycota</taxon>
        <taxon>Pezizomycotina</taxon>
        <taxon>Dothideomycetes</taxon>
        <taxon>Dothideomycetes incertae sedis</taxon>
        <taxon>Botryosphaeriales</taxon>
        <taxon>Phyllostictaceae</taxon>
        <taxon>Phyllosticta</taxon>
    </lineage>
</organism>
<keyword evidence="9" id="KW-1185">Reference proteome</keyword>
<dbReference type="PANTHER" id="PTHR15549:SF26">
    <property type="entry name" value="AXIAL BUDDING PATTERN PROTEIN 2-RELATED"/>
    <property type="match status" value="1"/>
</dbReference>
<comment type="caution">
    <text evidence="8">The sequence shown here is derived from an EMBL/GenBank/DDBJ whole genome shotgun (WGS) entry which is preliminary data.</text>
</comment>
<feature type="chain" id="PRO_5045476517" description="Mid2 domain-containing protein" evidence="7">
    <location>
        <begin position="26"/>
        <end position="524"/>
    </location>
</feature>
<feature type="region of interest" description="Disordered" evidence="5">
    <location>
        <begin position="281"/>
        <end position="353"/>
    </location>
</feature>
<evidence type="ECO:0000313" key="8">
    <source>
        <dbReference type="EMBL" id="KAK7512188.1"/>
    </source>
</evidence>
<comment type="subcellular location">
    <subcellularLocation>
        <location evidence="1">Membrane</location>
        <topology evidence="1">Single-pass membrane protein</topology>
    </subcellularLocation>
</comment>
<dbReference type="InterPro" id="IPR051694">
    <property type="entry name" value="Immunoregulatory_rcpt-like"/>
</dbReference>
<evidence type="ECO:0000256" key="6">
    <source>
        <dbReference type="SAM" id="Phobius"/>
    </source>
</evidence>
<gene>
    <name evidence="8" type="ORF">IWZ03DRAFT_385747</name>
</gene>
<evidence type="ECO:0000313" key="9">
    <source>
        <dbReference type="Proteomes" id="UP001363622"/>
    </source>
</evidence>
<feature type="transmembrane region" description="Helical" evidence="6">
    <location>
        <begin position="221"/>
        <end position="243"/>
    </location>
</feature>
<evidence type="ECO:0000256" key="7">
    <source>
        <dbReference type="SAM" id="SignalP"/>
    </source>
</evidence>